<reference evidence="2" key="1">
    <citation type="journal article" date="2020" name="Stud. Mycol.">
        <title>101 Dothideomycetes genomes: a test case for predicting lifestyles and emergence of pathogens.</title>
        <authorList>
            <person name="Haridas S."/>
            <person name="Albert R."/>
            <person name="Binder M."/>
            <person name="Bloem J."/>
            <person name="Labutti K."/>
            <person name="Salamov A."/>
            <person name="Andreopoulos B."/>
            <person name="Baker S."/>
            <person name="Barry K."/>
            <person name="Bills G."/>
            <person name="Bluhm B."/>
            <person name="Cannon C."/>
            <person name="Castanera R."/>
            <person name="Culley D."/>
            <person name="Daum C."/>
            <person name="Ezra D."/>
            <person name="Gonzalez J."/>
            <person name="Henrissat B."/>
            <person name="Kuo A."/>
            <person name="Liang C."/>
            <person name="Lipzen A."/>
            <person name="Lutzoni F."/>
            <person name="Magnuson J."/>
            <person name="Mondo S."/>
            <person name="Nolan M."/>
            <person name="Ohm R."/>
            <person name="Pangilinan J."/>
            <person name="Park H.-J."/>
            <person name="Ramirez L."/>
            <person name="Alfaro M."/>
            <person name="Sun H."/>
            <person name="Tritt A."/>
            <person name="Yoshinaga Y."/>
            <person name="Zwiers L.-H."/>
            <person name="Turgeon B."/>
            <person name="Goodwin S."/>
            <person name="Spatafora J."/>
            <person name="Crous P."/>
            <person name="Grigoriev I."/>
        </authorList>
    </citation>
    <scope>NUCLEOTIDE SEQUENCE</scope>
    <source>
        <strain evidence="2">CBS 161.51</strain>
    </source>
</reference>
<dbReference type="AlphaFoldDB" id="A0A6A5T2K6"/>
<feature type="transmembrane region" description="Helical" evidence="1">
    <location>
        <begin position="28"/>
        <end position="50"/>
    </location>
</feature>
<keyword evidence="1" id="KW-0472">Membrane</keyword>
<dbReference type="EMBL" id="ML976001">
    <property type="protein sequence ID" value="KAF1946823.1"/>
    <property type="molecule type" value="Genomic_DNA"/>
</dbReference>
<evidence type="ECO:0000313" key="3">
    <source>
        <dbReference type="Proteomes" id="UP000800038"/>
    </source>
</evidence>
<protein>
    <submittedName>
        <fullName evidence="2">Uncharacterized protein</fullName>
    </submittedName>
</protein>
<gene>
    <name evidence="2" type="ORF">EJ02DRAFT_197750</name>
</gene>
<keyword evidence="3" id="KW-1185">Reference proteome</keyword>
<keyword evidence="1" id="KW-0812">Transmembrane</keyword>
<sequence>MHFASNGYCGFALPFLVLSWPISGQSTIAVILMLSLFPTITLLSLPFLAVCQDGYSGYRLDIRDDGDPESVLYETANTNFNISALDPVPDVLLNASVHVGEIFIGVDNLTAKINLDAQVLQLLQFNAGVDLSIDKVTLLIQNVTAKVYLEARLGNLVKMVSDVLDSIDLNPVLAELGNGLGSIINDTAGLVGGVTDGLTGSNETAQAKAKRAIDFHQWDLYNNILYSVNNFEGNTHKRRVLAQNGDIVEQTLNNNGLISGTTVVGDYLKNMRFNGFNESVTYKNQEVWEEEYVYEPFAGLYSISGVFKSKSTGEVIGTQLLAEARGGGSADIGNEKA</sequence>
<organism evidence="2 3">
    <name type="scientific">Clathrospora elynae</name>
    <dbReference type="NCBI Taxonomy" id="706981"/>
    <lineage>
        <taxon>Eukaryota</taxon>
        <taxon>Fungi</taxon>
        <taxon>Dikarya</taxon>
        <taxon>Ascomycota</taxon>
        <taxon>Pezizomycotina</taxon>
        <taxon>Dothideomycetes</taxon>
        <taxon>Pleosporomycetidae</taxon>
        <taxon>Pleosporales</taxon>
        <taxon>Diademaceae</taxon>
        <taxon>Clathrospora</taxon>
    </lineage>
</organism>
<dbReference type="OrthoDB" id="4148174at2759"/>
<evidence type="ECO:0000313" key="2">
    <source>
        <dbReference type="EMBL" id="KAF1946823.1"/>
    </source>
</evidence>
<accession>A0A6A5T2K6</accession>
<keyword evidence="1" id="KW-1133">Transmembrane helix</keyword>
<dbReference type="Proteomes" id="UP000800038">
    <property type="component" value="Unassembled WGS sequence"/>
</dbReference>
<name>A0A6A5T2K6_9PLEO</name>
<proteinExistence type="predicted"/>
<evidence type="ECO:0000256" key="1">
    <source>
        <dbReference type="SAM" id="Phobius"/>
    </source>
</evidence>